<feature type="compositionally biased region" description="Gly residues" evidence="1">
    <location>
        <begin position="525"/>
        <end position="536"/>
    </location>
</feature>
<evidence type="ECO:0000313" key="2">
    <source>
        <dbReference type="EMBL" id="PWN28709.1"/>
    </source>
</evidence>
<sequence length="655" mass="69266">MDVHLSTLDATLASIAQLQRHVLTNPKPQPFTNAYLAPIDATLLASPRPPRDFIRECDAFERRLFHFPAPGGMIDDGSDSSAADRMQQQHRDVEEEAADVAAELVPRKPEIRTVSVPTPLRPSAQGGGNRNGGARGSKQYDARASLMAAQRLNDNYQRAPRARKHIRHLLKRNTELSTAASAHTAQAAKLEDVLARIASGQDPNTMMDELSALLDGSNSIDAPTATSSTSQDDKAKKRRLREMREKLQTAREELNREEMEVLALEEMREDMLRRRKAVMAKKAGATGASGPSTDAPGKRVPRVVAAAQAQAAAAGASKPRTSADASTSSSPKAAKSTAPLGPGVRKLAASARGRPSVALPQSKPAESASASASAIRKPSTTLRKPSAVGAGPRGSVVKSVEPAPAAAATTDDTLQPEGGHHDDGDDDITVRLKPGESQAPTQEEEAEADESLLLPPPTTTTPASTDPLFRDPESTDELERLSEKVWDTFGEHLRFFASHLESADATTTLGLLRKLLGASTLEGAAGGAARGGGGDDGSSVSSGAATSSSTASSSAAGTAVAPPTVQARITALTLLHLLTSSDAEQPHSVEFPLLKTRARRWYEDEVSEEERLVHQREEGGATDGEALVTKAVYALVAKKLLRIRRSGGMARVGFS</sequence>
<evidence type="ECO:0000313" key="3">
    <source>
        <dbReference type="Proteomes" id="UP000245884"/>
    </source>
</evidence>
<dbReference type="EMBL" id="KZ819664">
    <property type="protein sequence ID" value="PWN28709.1"/>
    <property type="molecule type" value="Genomic_DNA"/>
</dbReference>
<name>A0A316UTU4_9BASI</name>
<feature type="compositionally biased region" description="Gly residues" evidence="1">
    <location>
        <begin position="125"/>
        <end position="135"/>
    </location>
</feature>
<feature type="region of interest" description="Disordered" evidence="1">
    <location>
        <begin position="216"/>
        <end position="239"/>
    </location>
</feature>
<feature type="region of interest" description="Disordered" evidence="1">
    <location>
        <begin position="113"/>
        <end position="139"/>
    </location>
</feature>
<dbReference type="AlphaFoldDB" id="A0A316UTU4"/>
<feature type="compositionally biased region" description="Low complexity" evidence="1">
    <location>
        <begin position="306"/>
        <end position="339"/>
    </location>
</feature>
<reference evidence="2 3" key="1">
    <citation type="journal article" date="2018" name="Mol. Biol. Evol.">
        <title>Broad Genomic Sampling Reveals a Smut Pathogenic Ancestry of the Fungal Clade Ustilaginomycotina.</title>
        <authorList>
            <person name="Kijpornyongpan T."/>
            <person name="Mondo S.J."/>
            <person name="Barry K."/>
            <person name="Sandor L."/>
            <person name="Lee J."/>
            <person name="Lipzen A."/>
            <person name="Pangilinan J."/>
            <person name="LaButti K."/>
            <person name="Hainaut M."/>
            <person name="Henrissat B."/>
            <person name="Grigoriev I.V."/>
            <person name="Spatafora J.W."/>
            <person name="Aime M.C."/>
        </authorList>
    </citation>
    <scope>NUCLEOTIDE SEQUENCE [LARGE SCALE GENOMIC DNA]</scope>
    <source>
        <strain evidence="2 3">MCA 5214</strain>
    </source>
</reference>
<dbReference type="OrthoDB" id="3365304at2759"/>
<dbReference type="Proteomes" id="UP000245884">
    <property type="component" value="Unassembled WGS sequence"/>
</dbReference>
<feature type="compositionally biased region" description="Low complexity" evidence="1">
    <location>
        <begin position="402"/>
        <end position="413"/>
    </location>
</feature>
<protein>
    <submittedName>
        <fullName evidence="2">Uncharacterized protein</fullName>
    </submittedName>
</protein>
<keyword evidence="3" id="KW-1185">Reference proteome</keyword>
<feature type="region of interest" description="Disordered" evidence="1">
    <location>
        <begin position="525"/>
        <end position="560"/>
    </location>
</feature>
<dbReference type="GeneID" id="37027406"/>
<feature type="compositionally biased region" description="Basic and acidic residues" evidence="1">
    <location>
        <begin position="418"/>
        <end position="434"/>
    </location>
</feature>
<accession>A0A316UTU4</accession>
<feature type="compositionally biased region" description="Polar residues" evidence="1">
    <location>
        <begin position="216"/>
        <end position="230"/>
    </location>
</feature>
<organism evidence="2 3">
    <name type="scientific">Jaminaea rosea</name>
    <dbReference type="NCBI Taxonomy" id="1569628"/>
    <lineage>
        <taxon>Eukaryota</taxon>
        <taxon>Fungi</taxon>
        <taxon>Dikarya</taxon>
        <taxon>Basidiomycota</taxon>
        <taxon>Ustilaginomycotina</taxon>
        <taxon>Exobasidiomycetes</taxon>
        <taxon>Microstromatales</taxon>
        <taxon>Microstromatales incertae sedis</taxon>
        <taxon>Jaminaea</taxon>
    </lineage>
</organism>
<feature type="compositionally biased region" description="Low complexity" evidence="1">
    <location>
        <begin position="537"/>
        <end position="560"/>
    </location>
</feature>
<evidence type="ECO:0000256" key="1">
    <source>
        <dbReference type="SAM" id="MobiDB-lite"/>
    </source>
</evidence>
<proteinExistence type="predicted"/>
<dbReference type="RefSeq" id="XP_025363321.1">
    <property type="nucleotide sequence ID" value="XM_025505583.1"/>
</dbReference>
<gene>
    <name evidence="2" type="ORF">BDZ90DRAFT_230732</name>
</gene>
<feature type="region of interest" description="Disordered" evidence="1">
    <location>
        <begin position="306"/>
        <end position="476"/>
    </location>
</feature>